<dbReference type="STRING" id="1855912.LuPra_00822"/>
<dbReference type="NCBIfam" id="TIGR00177">
    <property type="entry name" value="molyb_syn"/>
    <property type="match status" value="1"/>
</dbReference>
<dbReference type="AlphaFoldDB" id="A0A143PHT6"/>
<dbReference type="SUPFAM" id="SSF53218">
    <property type="entry name" value="Molybdenum cofactor biosynthesis proteins"/>
    <property type="match status" value="1"/>
</dbReference>
<feature type="domain" description="MoaB/Mog" evidence="7">
    <location>
        <begin position="42"/>
        <end position="186"/>
    </location>
</feature>
<dbReference type="Pfam" id="PF00994">
    <property type="entry name" value="MoCF_biosynth"/>
    <property type="match status" value="1"/>
</dbReference>
<evidence type="ECO:0000256" key="1">
    <source>
        <dbReference type="ARBA" id="ARBA00003487"/>
    </source>
</evidence>
<dbReference type="KEGG" id="abac:LuPra_00822"/>
<gene>
    <name evidence="8" type="primary">moaB</name>
    <name evidence="8" type="ORF">LuPra_00822</name>
</gene>
<dbReference type="CDD" id="cd00886">
    <property type="entry name" value="MogA_MoaB"/>
    <property type="match status" value="1"/>
</dbReference>
<evidence type="ECO:0000313" key="9">
    <source>
        <dbReference type="Proteomes" id="UP000076079"/>
    </source>
</evidence>
<dbReference type="SMART" id="SM00852">
    <property type="entry name" value="MoCF_biosynth"/>
    <property type="match status" value="1"/>
</dbReference>
<evidence type="ECO:0000256" key="4">
    <source>
        <dbReference type="ARBA" id="ARBA00015262"/>
    </source>
</evidence>
<comment type="function">
    <text evidence="1 6">May be involved in the biosynthesis of molybdopterin.</text>
</comment>
<reference evidence="9" key="2">
    <citation type="submission" date="2016-04" db="EMBL/GenBank/DDBJ databases">
        <title>First Complete Genome Sequence of a Subdivision 6 Acidobacterium.</title>
        <authorList>
            <person name="Huang S."/>
            <person name="Vieira S."/>
            <person name="Bunk B."/>
            <person name="Riedel T."/>
            <person name="Sproeer C."/>
            <person name="Overmann J."/>
        </authorList>
    </citation>
    <scope>NUCLEOTIDE SEQUENCE [LARGE SCALE GENOMIC DNA]</scope>
    <source>
        <strain evidence="9">DSM 100886 HEG_-6_39</strain>
    </source>
</reference>
<protein>
    <recommendedName>
        <fullName evidence="4 6">Molybdenum cofactor biosynthesis protein B</fullName>
    </recommendedName>
</protein>
<organism evidence="8 9">
    <name type="scientific">Luteitalea pratensis</name>
    <dbReference type="NCBI Taxonomy" id="1855912"/>
    <lineage>
        <taxon>Bacteria</taxon>
        <taxon>Pseudomonadati</taxon>
        <taxon>Acidobacteriota</taxon>
        <taxon>Vicinamibacteria</taxon>
        <taxon>Vicinamibacterales</taxon>
        <taxon>Vicinamibacteraceae</taxon>
        <taxon>Luteitalea</taxon>
    </lineage>
</organism>
<dbReference type="PATRIC" id="fig|1813736.3.peg.858"/>
<evidence type="ECO:0000256" key="6">
    <source>
        <dbReference type="PIRNR" id="PIRNR006443"/>
    </source>
</evidence>
<comment type="similarity">
    <text evidence="3 6">Belongs to the MoaB/Mog family.</text>
</comment>
<dbReference type="GO" id="GO:0005829">
    <property type="term" value="C:cytosol"/>
    <property type="evidence" value="ECO:0007669"/>
    <property type="project" value="TreeGrafter"/>
</dbReference>
<name>A0A143PHT6_LUTPR</name>
<dbReference type="Gene3D" id="3.40.980.10">
    <property type="entry name" value="MoaB/Mog-like domain"/>
    <property type="match status" value="1"/>
</dbReference>
<keyword evidence="9" id="KW-1185">Reference proteome</keyword>
<dbReference type="PROSITE" id="PS01078">
    <property type="entry name" value="MOCF_BIOSYNTHESIS_1"/>
    <property type="match status" value="1"/>
</dbReference>
<dbReference type="Proteomes" id="UP000076079">
    <property type="component" value="Chromosome"/>
</dbReference>
<evidence type="ECO:0000259" key="7">
    <source>
        <dbReference type="SMART" id="SM00852"/>
    </source>
</evidence>
<dbReference type="InterPro" id="IPR036425">
    <property type="entry name" value="MoaB/Mog-like_dom_sf"/>
</dbReference>
<dbReference type="EMBL" id="CP015136">
    <property type="protein sequence ID" value="AMY07648.1"/>
    <property type="molecule type" value="Genomic_DNA"/>
</dbReference>
<dbReference type="PIRSF" id="PIRSF006443">
    <property type="entry name" value="MoaB"/>
    <property type="match status" value="1"/>
</dbReference>
<dbReference type="UniPathway" id="UPA00344"/>
<accession>A0A143PHT6</accession>
<sequence length="192" mass="20877">MLVLDLHPRHHPGFPRPRALRDNDQVSHIEHRAASPTSVRCAILTISDSRTLETDTGGAAIVSLLEAHGHTVVARGLVKDDPSAVQDWIQHQRSRDEVDAILTTGGTGVAQRDNTHEAIMAMLDKPIPGFGELFRMLSFQEIGAAAMLSRACAGVSQCRVVIALPGSEHAVRLAMDKLVLPEIGHLVREARR</sequence>
<evidence type="ECO:0000256" key="3">
    <source>
        <dbReference type="ARBA" id="ARBA00006112"/>
    </source>
</evidence>
<keyword evidence="5 6" id="KW-0501">Molybdenum cofactor biosynthesis</keyword>
<comment type="pathway">
    <text evidence="2 6">Cofactor biosynthesis; molybdopterin biosynthesis.</text>
</comment>
<evidence type="ECO:0000256" key="5">
    <source>
        <dbReference type="ARBA" id="ARBA00023150"/>
    </source>
</evidence>
<dbReference type="InterPro" id="IPR012245">
    <property type="entry name" value="MoaB"/>
</dbReference>
<evidence type="ECO:0000313" key="8">
    <source>
        <dbReference type="EMBL" id="AMY07648.1"/>
    </source>
</evidence>
<proteinExistence type="inferred from homology"/>
<dbReference type="InterPro" id="IPR008284">
    <property type="entry name" value="MoCF_biosynth_CS"/>
</dbReference>
<dbReference type="PANTHER" id="PTHR43232:SF2">
    <property type="entry name" value="MOLYBDENUM COFACTOR BIOSYNTHESIS PROTEIN B"/>
    <property type="match status" value="1"/>
</dbReference>
<dbReference type="PANTHER" id="PTHR43232">
    <property type="entry name" value="MOLYBDENUM COFACTOR BIOSYNTHESIS PROTEIN B"/>
    <property type="match status" value="1"/>
</dbReference>
<reference evidence="8 9" key="1">
    <citation type="journal article" date="2016" name="Genome Announc.">
        <title>First Complete Genome Sequence of a Subdivision 6 Acidobacterium Strain.</title>
        <authorList>
            <person name="Huang S."/>
            <person name="Vieira S."/>
            <person name="Bunk B."/>
            <person name="Riedel T."/>
            <person name="Sproer C."/>
            <person name="Overmann J."/>
        </authorList>
    </citation>
    <scope>NUCLEOTIDE SEQUENCE [LARGE SCALE GENOMIC DNA]</scope>
    <source>
        <strain evidence="9">DSM 100886 HEG_-6_39</strain>
    </source>
</reference>
<evidence type="ECO:0000256" key="2">
    <source>
        <dbReference type="ARBA" id="ARBA00005046"/>
    </source>
</evidence>
<dbReference type="FunFam" id="3.40.980.10:FF:000006">
    <property type="entry name" value="Molybdenum cofactor biosynthesis protein B"/>
    <property type="match status" value="1"/>
</dbReference>
<dbReference type="GO" id="GO:0006777">
    <property type="term" value="P:Mo-molybdopterin cofactor biosynthetic process"/>
    <property type="evidence" value="ECO:0007669"/>
    <property type="project" value="UniProtKB-UniRule"/>
</dbReference>
<dbReference type="InterPro" id="IPR001453">
    <property type="entry name" value="MoaB/Mog_dom"/>
</dbReference>